<dbReference type="Gene3D" id="1.10.1200.10">
    <property type="entry name" value="ACP-like"/>
    <property type="match status" value="1"/>
</dbReference>
<evidence type="ECO:0000313" key="3">
    <source>
        <dbReference type="Proteomes" id="UP000239322"/>
    </source>
</evidence>
<comment type="caution">
    <text evidence="2">The sequence shown here is derived from an EMBL/GenBank/DDBJ whole genome shotgun (WGS) entry which is preliminary data.</text>
</comment>
<dbReference type="EMBL" id="PVLV01000461">
    <property type="protein sequence ID" value="PRH76630.1"/>
    <property type="molecule type" value="Genomic_DNA"/>
</dbReference>
<evidence type="ECO:0000313" key="2">
    <source>
        <dbReference type="EMBL" id="PRH76630.1"/>
    </source>
</evidence>
<accession>A0A2S9PQD9</accession>
<dbReference type="Pfam" id="PF00550">
    <property type="entry name" value="PP-binding"/>
    <property type="match status" value="1"/>
</dbReference>
<sequence>MPPSPADRPTVEQFQAFVDRTCALTVTDPHTPLADLGVDSLRTVALVIAAEDHYGVVVPAEALADPALTVEGLWRTVLDAPTAAPED</sequence>
<feature type="domain" description="Carrier" evidence="1">
    <location>
        <begin position="5"/>
        <end position="81"/>
    </location>
</feature>
<reference evidence="2 3" key="1">
    <citation type="submission" date="2018-03" db="EMBL/GenBank/DDBJ databases">
        <title>Novel Streptomyces sp. from soil.</title>
        <authorList>
            <person name="Tan G.Y.A."/>
            <person name="Lee Z.Y."/>
        </authorList>
    </citation>
    <scope>NUCLEOTIDE SEQUENCE [LARGE SCALE GENOMIC DNA]</scope>
    <source>
        <strain evidence="2 3">ST5x</strain>
    </source>
</reference>
<dbReference type="RefSeq" id="WP_105871080.1">
    <property type="nucleotide sequence ID" value="NZ_PVLV01000461.1"/>
</dbReference>
<dbReference type="Proteomes" id="UP000239322">
    <property type="component" value="Unassembled WGS sequence"/>
</dbReference>
<keyword evidence="3" id="KW-1185">Reference proteome</keyword>
<evidence type="ECO:0000259" key="1">
    <source>
        <dbReference type="PROSITE" id="PS50075"/>
    </source>
</evidence>
<gene>
    <name evidence="2" type="ORF">C6N75_24535</name>
</gene>
<dbReference type="AlphaFoldDB" id="A0A2S9PQD9"/>
<dbReference type="InterPro" id="IPR009081">
    <property type="entry name" value="PP-bd_ACP"/>
</dbReference>
<dbReference type="SUPFAM" id="SSF47336">
    <property type="entry name" value="ACP-like"/>
    <property type="match status" value="1"/>
</dbReference>
<proteinExistence type="predicted"/>
<name>A0A2S9PQD9_9ACTN</name>
<dbReference type="PROSITE" id="PS50075">
    <property type="entry name" value="CARRIER"/>
    <property type="match status" value="1"/>
</dbReference>
<organism evidence="2 3">
    <name type="scientific">Streptomyces solincola</name>
    <dbReference type="NCBI Taxonomy" id="2100817"/>
    <lineage>
        <taxon>Bacteria</taxon>
        <taxon>Bacillati</taxon>
        <taxon>Actinomycetota</taxon>
        <taxon>Actinomycetes</taxon>
        <taxon>Kitasatosporales</taxon>
        <taxon>Streptomycetaceae</taxon>
        <taxon>Streptomyces</taxon>
    </lineage>
</organism>
<dbReference type="InterPro" id="IPR036736">
    <property type="entry name" value="ACP-like_sf"/>
</dbReference>
<dbReference type="OrthoDB" id="5195303at2"/>
<protein>
    <submittedName>
        <fullName evidence="2">Acyl carrier protein</fullName>
    </submittedName>
</protein>